<dbReference type="PROSITE" id="PS51257">
    <property type="entry name" value="PROKAR_LIPOPROTEIN"/>
    <property type="match status" value="1"/>
</dbReference>
<dbReference type="EMBL" id="CDMZ01005848">
    <property type="protein sequence ID" value="CEM55168.1"/>
    <property type="molecule type" value="Genomic_DNA"/>
</dbReference>
<feature type="region of interest" description="Disordered" evidence="1">
    <location>
        <begin position="450"/>
        <end position="610"/>
    </location>
</feature>
<evidence type="ECO:0000313" key="2">
    <source>
        <dbReference type="EMBL" id="CEM55168.1"/>
    </source>
</evidence>
<dbReference type="AlphaFoldDB" id="A0A0G4IDL9"/>
<accession>A0A0G4IDL9</accession>
<feature type="compositionally biased region" description="Basic and acidic residues" evidence="1">
    <location>
        <begin position="464"/>
        <end position="500"/>
    </location>
</feature>
<proteinExistence type="predicted"/>
<organism evidence="2">
    <name type="scientific">Chromera velia CCMP2878</name>
    <dbReference type="NCBI Taxonomy" id="1169474"/>
    <lineage>
        <taxon>Eukaryota</taxon>
        <taxon>Sar</taxon>
        <taxon>Alveolata</taxon>
        <taxon>Colpodellida</taxon>
        <taxon>Chromeraceae</taxon>
        <taxon>Chromera</taxon>
    </lineage>
</organism>
<name>A0A0G4IDL9_9ALVE</name>
<dbReference type="PANTHER" id="PTHR46701:SF7">
    <property type="entry name" value="GLYCOSYLTRANSFERASE-LIKE KOBITO 1"/>
    <property type="match status" value="1"/>
</dbReference>
<dbReference type="GO" id="GO:0009737">
    <property type="term" value="P:response to abscisic acid"/>
    <property type="evidence" value="ECO:0007669"/>
    <property type="project" value="InterPro"/>
</dbReference>
<feature type="compositionally biased region" description="Basic and acidic residues" evidence="1">
    <location>
        <begin position="367"/>
        <end position="386"/>
    </location>
</feature>
<feature type="region of interest" description="Disordered" evidence="1">
    <location>
        <begin position="365"/>
        <end position="386"/>
    </location>
</feature>
<evidence type="ECO:0000256" key="1">
    <source>
        <dbReference type="SAM" id="MobiDB-lite"/>
    </source>
</evidence>
<gene>
    <name evidence="2" type="ORF">Cvel_13323</name>
</gene>
<dbReference type="GO" id="GO:0030244">
    <property type="term" value="P:cellulose biosynthetic process"/>
    <property type="evidence" value="ECO:0007669"/>
    <property type="project" value="InterPro"/>
</dbReference>
<feature type="compositionally biased region" description="Basic and acidic residues" evidence="1">
    <location>
        <begin position="579"/>
        <end position="610"/>
    </location>
</feature>
<sequence length="623" mass="69133">MKDFESPGGDGDGDGMSCPGPSIGLACTFSLYGRSAEPFVSFVLYHAKVGVDVFFLFMDTPEKDKKVLEAVDRLRGQLSRLFPAQKKSLHVFERSPALFALYEELKLSSLRQHAHTFSSEVVSRQMVNAEFAVLKALEQGLDWILHIDMDELVGVGLPPPEREGGDGDVCSLKTYLGRLEAEGIDQVTWPNHEAVPLFLDTETETGRETEDYFQSSYVFKRNPFCVPFSEAAERAMRFWKSRTRHQQFLLFYDNGKSAARVVPGLRPKSVHAWTRLEGSPLRSVTCLADPRVCLSVSGEEGGVVLRRGPSPFVLHFPVGGIGWIRSKYRQLGEYRDTWLGGSLRIAPSFHLDAWGATLLDEGGELVGEQKEGGGPEGGAEGKGRGEERTALRDLFEHEALFPQTGSADLLKAHEEAGVLLTFRDHLGIISDTRRAAGFAFVESSSERPRACLDPQQHSGAVPLHKKEKEEEAVPLHKEEKEEEDRGAGSLREVEGEDQTKGVDTGASRTSTGCTHTDGLRERDLQTELCETRTGAQRGIEKEKKTRGDSETTNGNEEHQPGHHKRDVQSSIENPNVVAAKEENTQRTEEKKDKEKGDQEKAKSLEPDVGTKIRLLSHVLRDFL</sequence>
<dbReference type="InterPro" id="IPR044224">
    <property type="entry name" value="KOBITO1-like"/>
</dbReference>
<dbReference type="PANTHER" id="PTHR46701">
    <property type="entry name" value="GLYCOSYLTRANSFERASE-LIKE KOBITO 1"/>
    <property type="match status" value="1"/>
</dbReference>
<protein>
    <recommendedName>
        <fullName evidence="3">Glycosyltransferase family 92 protein</fullName>
    </recommendedName>
</protein>
<feature type="compositionally biased region" description="Basic and acidic residues" evidence="1">
    <location>
        <begin position="538"/>
        <end position="560"/>
    </location>
</feature>
<reference evidence="2" key="1">
    <citation type="submission" date="2014-11" db="EMBL/GenBank/DDBJ databases">
        <authorList>
            <person name="Otto D Thomas"/>
            <person name="Naeem Raeece"/>
        </authorList>
    </citation>
    <scope>NUCLEOTIDE SEQUENCE</scope>
</reference>
<dbReference type="VEuPathDB" id="CryptoDB:Cvel_13323"/>
<evidence type="ECO:0008006" key="3">
    <source>
        <dbReference type="Google" id="ProtNLM"/>
    </source>
</evidence>